<dbReference type="InterPro" id="IPR036396">
    <property type="entry name" value="Cyt_P450_sf"/>
</dbReference>
<feature type="non-terminal residue" evidence="4">
    <location>
        <position position="1437"/>
    </location>
</feature>
<feature type="compositionally biased region" description="Polar residues" evidence="1">
    <location>
        <begin position="218"/>
        <end position="228"/>
    </location>
</feature>
<feature type="region of interest" description="Disordered" evidence="1">
    <location>
        <begin position="438"/>
        <end position="556"/>
    </location>
</feature>
<evidence type="ECO:0000313" key="5">
    <source>
        <dbReference type="Proteomes" id="UP000184267"/>
    </source>
</evidence>
<dbReference type="Pfam" id="PF00067">
    <property type="entry name" value="p450"/>
    <property type="match status" value="1"/>
</dbReference>
<dbReference type="GO" id="GO:0016705">
    <property type="term" value="F:oxidoreductase activity, acting on paired donors, with incorporation or reduction of molecular oxygen"/>
    <property type="evidence" value="ECO:0007669"/>
    <property type="project" value="InterPro"/>
</dbReference>
<keyword evidence="5" id="KW-1185">Reference proteome</keyword>
<feature type="compositionally biased region" description="Basic and acidic residues" evidence="1">
    <location>
        <begin position="101"/>
        <end position="123"/>
    </location>
</feature>
<evidence type="ECO:0000313" key="4">
    <source>
        <dbReference type="EMBL" id="OJT15373.1"/>
    </source>
</evidence>
<sequence>MSYNARLPSSGHHRGRPHGNRPRFAPGVLAKAEDAQPNELLNKRNAATGPPVIRASVPIPRNFGRGRGRGGSELGRNAQANAYTHTIPTSRPPSTFSQQRHVSDDSRVVKPDPALQHRAERPIYENPSAAQNGAYTPAYGSLSAALNQKHALDAASVSNPPPDFSKRKGHDRPAIPPRPPLPRRQTVFPNLREPPPHLDDVGHASIPRVEAHHCGQVDSATGRSTMVDVSSAGSSSASSSDEAPLSSRIYPKPANPMKPLASASDLLLSDLSKPSTSTETSRSHLPPPSKRRKVSSPGIPRKHASSSPRPHPRVKSLEAIAPHAPTQAVSRSPGVPPPSEASTSATPSSNVKRERSPSPEIGTTSAPQLITEGCVRIAPMPPECKSARRGHKEARKIWTTREVMRLRGLGVQPTRIFVREDGMVIDWKSKVPVMSDTLRPPPAAASPAKAAPLPGMPSLPPTKKQKLQPTSIGETAIREHEVDSSARESGPASSTRRPVQSTPREEIPALGETIWRRVLPPPRPSIADLGGNVPRGAEPYARSGFPSPAVGPSTDGQLATDIVDLTEGDNADVEIIDLTDETDIQPENSSSPHAAAHTELPTGLSADANEMEAAALRFLQRYVADFTTDRAALASAYSRVATFSTQTLPSPQRHPDAAAPSTPLARHHGRFEIIAALLDLPDDEAPSAAASRKVDWDFVYAREAGDVLLVCYTAARVPVPEQTVARGKGKQKEKAVAETLGGFCEQRFILRSREWDEEDSSSCAITYYLAKHRRVQEKLQQELDEALAGEDDEVAPFEQVKHLPYLEAVVNEALRIHSTAGVGLPRVVPAGGLEVCGKFFPEGAVLSMPGYTLHRDKAIWGDDAEEFRPERWFGPDKAAMQRAFAPFSVGPRMPRFLNAWTGEFEWHSNPKHVVYAILSHTWRSPEEGGEQTYDDVRALQAAAAKEPRKPEVAVDIKNIETDSNASGSSSLLSHSQLSDKIKGFCKVARNSGYRLVWNDTCCIDKSSSAELSEAINSMYELYRLADVCYVYLEDVPDGVDPRKPYLGFWTSRWHRRGWTLQELIAPKNVEFLTNTWRLLGTKIGLATTLERITGVDFKILIGQAAVDSVSVARRMLWAARRETTRVEDKAYCLLGIFGVHMSPIYGEGDNAFSRLQEEIVRTIPDQSILAWNHCEAAAHPSHPGLFALSPANFGECGDIHPITSSVFVSHLHLKGSEDSEVPPLHCVFTPQGVHVQLLSLEMAITPLLIEALWSQRLHRYPCPNCVCPQVDTFALLQCEDKNGSLIALLLRRPREEADGESGMLVGTYVQCTLWNGHYPPRFLTLTKAALTEALECVSPALIEASLQHNRRVPLPLSYSTADADADASLSAVSVWANGSLEDGAVFCLAPRDMENLHILGFAADSPWQDTPSANSAETIVHTALVHDGRVPFDGKQG</sequence>
<name>A0A1M2W6D1_TRAPU</name>
<feature type="compositionally biased region" description="Low complexity" evidence="1">
    <location>
        <begin position="258"/>
        <end position="278"/>
    </location>
</feature>
<dbReference type="Pfam" id="PF06985">
    <property type="entry name" value="HET"/>
    <property type="match status" value="1"/>
</dbReference>
<proteinExistence type="predicted"/>
<dbReference type="Proteomes" id="UP000184267">
    <property type="component" value="Unassembled WGS sequence"/>
</dbReference>
<dbReference type="EMBL" id="MNAD01000174">
    <property type="protein sequence ID" value="OJT15373.1"/>
    <property type="molecule type" value="Genomic_DNA"/>
</dbReference>
<protein>
    <submittedName>
        <fullName evidence="4">Vegetative incompatibility protein HET-E-1</fullName>
    </submittedName>
</protein>
<accession>A0A1M2W6D1</accession>
<feature type="compositionally biased region" description="Basic residues" evidence="1">
    <location>
        <begin position="11"/>
        <end position="21"/>
    </location>
</feature>
<feature type="compositionally biased region" description="Basic and acidic residues" evidence="1">
    <location>
        <begin position="476"/>
        <end position="486"/>
    </location>
</feature>
<feature type="region of interest" description="Disordered" evidence="1">
    <location>
        <begin position="1"/>
        <end position="28"/>
    </location>
</feature>
<dbReference type="SUPFAM" id="SSF48264">
    <property type="entry name" value="Cytochrome P450"/>
    <property type="match status" value="1"/>
</dbReference>
<dbReference type="PANTHER" id="PTHR10622:SF10">
    <property type="entry name" value="HET DOMAIN-CONTAINING PROTEIN"/>
    <property type="match status" value="1"/>
</dbReference>
<organism evidence="4 5">
    <name type="scientific">Trametes pubescens</name>
    <name type="common">White-rot fungus</name>
    <dbReference type="NCBI Taxonomy" id="154538"/>
    <lineage>
        <taxon>Eukaryota</taxon>
        <taxon>Fungi</taxon>
        <taxon>Dikarya</taxon>
        <taxon>Basidiomycota</taxon>
        <taxon>Agaricomycotina</taxon>
        <taxon>Agaricomycetes</taxon>
        <taxon>Polyporales</taxon>
        <taxon>Polyporaceae</taxon>
        <taxon>Trametes</taxon>
    </lineage>
</organism>
<comment type="caution">
    <text evidence="4">The sequence shown here is derived from an EMBL/GenBank/DDBJ whole genome shotgun (WGS) entry which is preliminary data.</text>
</comment>
<feature type="region of interest" description="Disordered" evidence="1">
    <location>
        <begin position="215"/>
        <end position="365"/>
    </location>
</feature>
<dbReference type="InterPro" id="IPR058525">
    <property type="entry name" value="DUF8212"/>
</dbReference>
<dbReference type="PANTHER" id="PTHR10622">
    <property type="entry name" value="HET DOMAIN-CONTAINING PROTEIN"/>
    <property type="match status" value="1"/>
</dbReference>
<feature type="domain" description="Heterokaryon incompatibility" evidence="2">
    <location>
        <begin position="915"/>
        <end position="1034"/>
    </location>
</feature>
<dbReference type="Gene3D" id="1.10.630.10">
    <property type="entry name" value="Cytochrome P450"/>
    <property type="match status" value="1"/>
</dbReference>
<feature type="domain" description="DUF8212" evidence="3">
    <location>
        <begin position="1150"/>
        <end position="1244"/>
    </location>
</feature>
<dbReference type="InterPro" id="IPR010730">
    <property type="entry name" value="HET"/>
</dbReference>
<dbReference type="GO" id="GO:0020037">
    <property type="term" value="F:heme binding"/>
    <property type="evidence" value="ECO:0007669"/>
    <property type="project" value="InterPro"/>
</dbReference>
<dbReference type="OrthoDB" id="1470350at2759"/>
<dbReference type="InterPro" id="IPR001128">
    <property type="entry name" value="Cyt_P450"/>
</dbReference>
<feature type="compositionally biased region" description="Polar residues" evidence="1">
    <location>
        <begin position="78"/>
        <end position="100"/>
    </location>
</feature>
<dbReference type="Pfam" id="PF26640">
    <property type="entry name" value="DUF8212"/>
    <property type="match status" value="1"/>
</dbReference>
<dbReference type="GO" id="GO:0005506">
    <property type="term" value="F:iron ion binding"/>
    <property type="evidence" value="ECO:0007669"/>
    <property type="project" value="InterPro"/>
</dbReference>
<feature type="compositionally biased region" description="Low complexity" evidence="1">
    <location>
        <begin position="340"/>
        <end position="349"/>
    </location>
</feature>
<feature type="region of interest" description="Disordered" evidence="1">
    <location>
        <begin position="154"/>
        <end position="203"/>
    </location>
</feature>
<feature type="compositionally biased region" description="Basic residues" evidence="1">
    <location>
        <begin position="289"/>
        <end position="314"/>
    </location>
</feature>
<evidence type="ECO:0000259" key="3">
    <source>
        <dbReference type="Pfam" id="PF26640"/>
    </source>
</evidence>
<reference evidence="4 5" key="1">
    <citation type="submission" date="2016-10" db="EMBL/GenBank/DDBJ databases">
        <title>Genome sequence of the basidiomycete white-rot fungus Trametes pubescens.</title>
        <authorList>
            <person name="Makela M.R."/>
            <person name="Granchi Z."/>
            <person name="Peng M."/>
            <person name="De Vries R.P."/>
            <person name="Grigoriev I."/>
            <person name="Riley R."/>
            <person name="Hilden K."/>
        </authorList>
    </citation>
    <scope>NUCLEOTIDE SEQUENCE [LARGE SCALE GENOMIC DNA]</scope>
    <source>
        <strain evidence="4 5">FBCC735</strain>
    </source>
</reference>
<evidence type="ECO:0000256" key="1">
    <source>
        <dbReference type="SAM" id="MobiDB-lite"/>
    </source>
</evidence>
<evidence type="ECO:0000259" key="2">
    <source>
        <dbReference type="Pfam" id="PF06985"/>
    </source>
</evidence>
<dbReference type="GO" id="GO:0004497">
    <property type="term" value="F:monooxygenase activity"/>
    <property type="evidence" value="ECO:0007669"/>
    <property type="project" value="InterPro"/>
</dbReference>
<dbReference type="STRING" id="154538.A0A1M2W6D1"/>
<feature type="compositionally biased region" description="Low complexity" evidence="1">
    <location>
        <begin position="230"/>
        <end position="247"/>
    </location>
</feature>
<gene>
    <name evidence="4" type="ORF">TRAPUB_8083</name>
</gene>
<feature type="region of interest" description="Disordered" evidence="1">
    <location>
        <begin position="43"/>
        <end position="130"/>
    </location>
</feature>
<feature type="compositionally biased region" description="Polar residues" evidence="1">
    <location>
        <begin position="491"/>
        <end position="502"/>
    </location>
</feature>